<evidence type="ECO:0000313" key="2">
    <source>
        <dbReference type="Proteomes" id="UP000202129"/>
    </source>
</evidence>
<evidence type="ECO:0000313" key="1">
    <source>
        <dbReference type="EMBL" id="AAP85716.1"/>
    </source>
</evidence>
<name>Q7T9T6_GVAO</name>
<gene>
    <name evidence="1" type="primary">ORF_79</name>
</gene>
<organism evidence="1 2">
    <name type="scientific">Adoxophyes orana granulovirus</name>
    <name type="common">AoGV</name>
    <dbReference type="NCBI Taxonomy" id="170617"/>
    <lineage>
        <taxon>Viruses</taxon>
        <taxon>Viruses incertae sedis</taxon>
        <taxon>Naldaviricetes</taxon>
        <taxon>Lefavirales</taxon>
        <taxon>Baculoviridae</taxon>
        <taxon>Betabaculovirus</taxon>
        <taxon>Betabaculovirus adoranae</taxon>
    </lineage>
</organism>
<proteinExistence type="predicted"/>
<organismHost>
    <name type="scientific">Adoxophyes</name>
    <dbReference type="NCBI Taxonomy" id="85584"/>
</organismHost>
<accession>Q7T9T6</accession>
<dbReference type="RefSeq" id="NP_872533.1">
    <property type="nucleotide sequence ID" value="NC_005038.1"/>
</dbReference>
<protein>
    <submittedName>
        <fullName evidence="1">ORF_79</fullName>
    </submittedName>
</protein>
<dbReference type="InterPro" id="IPR007879">
    <property type="entry name" value="Baculo_p33"/>
</dbReference>
<dbReference type="GeneID" id="1463422"/>
<dbReference type="KEGG" id="vg:1463422"/>
<dbReference type="Pfam" id="PF05214">
    <property type="entry name" value="Baculo_p33"/>
    <property type="match status" value="1"/>
</dbReference>
<reference evidence="1 2" key="1">
    <citation type="journal article" date="2003" name="Virology">
        <title>The complete sequence of the Adoxophyes orana granulovirus genome.</title>
        <authorList>
            <person name="Wormleaton S."/>
            <person name="Kuzio J."/>
            <person name="Winstanley D."/>
        </authorList>
    </citation>
    <scope>NUCLEOTIDE SEQUENCE [LARGE SCALE GENOMIC DNA]</scope>
</reference>
<dbReference type="OrthoDB" id="8905at10239"/>
<sequence length="267" mass="31675">MKSVNVFGHLITYVIKKMQSETQTFIKYKQSYALFVYRFLDLTRMAPSENLKNVISKQVQFLYELQCLLIYNKSYAEQVTILIQWASHLGADIKLETFQNMYLSKLEQLDLQRLSPAHYTFTFTVIWDSIHLMCLVSDNIISNRQSFSLDNVMLYMSNIKWVFYNMFLILFCPICAKHYLTVNIFAYEFEKIETALYREIMGESIIESEEILKTQSHKNVIMKNGLLYASMVFHNHVNNYRPIQHKNKNLNNYQRMSWTILKSLLAI</sequence>
<dbReference type="EMBL" id="AF547984">
    <property type="protein sequence ID" value="AAP85716.1"/>
    <property type="molecule type" value="Genomic_DNA"/>
</dbReference>
<keyword evidence="2" id="KW-1185">Reference proteome</keyword>
<dbReference type="Proteomes" id="UP000202129">
    <property type="component" value="Segment"/>
</dbReference>